<comment type="caution">
    <text evidence="2">The sequence shown here is derived from an EMBL/GenBank/DDBJ whole genome shotgun (WGS) entry which is preliminary data.</text>
</comment>
<dbReference type="EMBL" id="PKPP01007442">
    <property type="protein sequence ID" value="PWA53381.1"/>
    <property type="molecule type" value="Genomic_DNA"/>
</dbReference>
<proteinExistence type="predicted"/>
<protein>
    <submittedName>
        <fullName evidence="2">RNA-directed DNA polymerase, eukaryota</fullName>
    </submittedName>
</protein>
<sequence length="257" mass="28952">MVIPVGGSRGLRSNGIPYVTTTASNSSCVMKDINLGISNLQTMEATSPGENDRFVWSLNKDGVFSVASVRQEIDKSRTNVAASKTRWIKCIPIKVNITAWKVKMDALPLRFNMSRRGIDIASISCPLCESGVENSAHLFLSCSVADHIYRKIARWWNIPYVGLSSYTDWLGWINSARLPGNLKAVLEGVIYVMWWVLWNFRNKTLFENEGLLKGVIFDNIVSYSYTWWVESKAMLQTHVSLECVSSHILRKLLTPGQ</sequence>
<dbReference type="OrthoDB" id="1747281at2759"/>
<dbReference type="InterPro" id="IPR026960">
    <property type="entry name" value="RVT-Znf"/>
</dbReference>
<keyword evidence="2" id="KW-0808">Transferase</keyword>
<organism evidence="2 3">
    <name type="scientific">Artemisia annua</name>
    <name type="common">Sweet wormwood</name>
    <dbReference type="NCBI Taxonomy" id="35608"/>
    <lineage>
        <taxon>Eukaryota</taxon>
        <taxon>Viridiplantae</taxon>
        <taxon>Streptophyta</taxon>
        <taxon>Embryophyta</taxon>
        <taxon>Tracheophyta</taxon>
        <taxon>Spermatophyta</taxon>
        <taxon>Magnoliopsida</taxon>
        <taxon>eudicotyledons</taxon>
        <taxon>Gunneridae</taxon>
        <taxon>Pentapetalae</taxon>
        <taxon>asterids</taxon>
        <taxon>campanulids</taxon>
        <taxon>Asterales</taxon>
        <taxon>Asteraceae</taxon>
        <taxon>Asteroideae</taxon>
        <taxon>Anthemideae</taxon>
        <taxon>Artemisiinae</taxon>
        <taxon>Artemisia</taxon>
    </lineage>
</organism>
<dbReference type="PANTHER" id="PTHR33116:SF78">
    <property type="entry name" value="OS12G0587133 PROTEIN"/>
    <property type="match status" value="1"/>
</dbReference>
<name>A0A2U1LWL0_ARTAN</name>
<accession>A0A2U1LWL0</accession>
<gene>
    <name evidence="2" type="ORF">CTI12_AA445600</name>
</gene>
<evidence type="ECO:0000313" key="3">
    <source>
        <dbReference type="Proteomes" id="UP000245207"/>
    </source>
</evidence>
<dbReference type="GO" id="GO:0003964">
    <property type="term" value="F:RNA-directed DNA polymerase activity"/>
    <property type="evidence" value="ECO:0007669"/>
    <property type="project" value="UniProtKB-KW"/>
</dbReference>
<dbReference type="Pfam" id="PF13966">
    <property type="entry name" value="zf-RVT"/>
    <property type="match status" value="1"/>
</dbReference>
<dbReference type="STRING" id="35608.A0A2U1LWL0"/>
<keyword evidence="2" id="KW-0695">RNA-directed DNA polymerase</keyword>
<feature type="domain" description="Reverse transcriptase zinc-binding" evidence="1">
    <location>
        <begin position="64"/>
        <end position="148"/>
    </location>
</feature>
<dbReference type="AlphaFoldDB" id="A0A2U1LWL0"/>
<evidence type="ECO:0000313" key="2">
    <source>
        <dbReference type="EMBL" id="PWA53381.1"/>
    </source>
</evidence>
<reference evidence="2 3" key="1">
    <citation type="journal article" date="2018" name="Mol. Plant">
        <title>The genome of Artemisia annua provides insight into the evolution of Asteraceae family and artemisinin biosynthesis.</title>
        <authorList>
            <person name="Shen Q."/>
            <person name="Zhang L."/>
            <person name="Liao Z."/>
            <person name="Wang S."/>
            <person name="Yan T."/>
            <person name="Shi P."/>
            <person name="Liu M."/>
            <person name="Fu X."/>
            <person name="Pan Q."/>
            <person name="Wang Y."/>
            <person name="Lv Z."/>
            <person name="Lu X."/>
            <person name="Zhang F."/>
            <person name="Jiang W."/>
            <person name="Ma Y."/>
            <person name="Chen M."/>
            <person name="Hao X."/>
            <person name="Li L."/>
            <person name="Tang Y."/>
            <person name="Lv G."/>
            <person name="Zhou Y."/>
            <person name="Sun X."/>
            <person name="Brodelius P.E."/>
            <person name="Rose J.K.C."/>
            <person name="Tang K."/>
        </authorList>
    </citation>
    <scope>NUCLEOTIDE SEQUENCE [LARGE SCALE GENOMIC DNA]</scope>
    <source>
        <strain evidence="3">cv. Huhao1</strain>
        <tissue evidence="2">Leaf</tissue>
    </source>
</reference>
<evidence type="ECO:0000259" key="1">
    <source>
        <dbReference type="Pfam" id="PF13966"/>
    </source>
</evidence>
<keyword evidence="3" id="KW-1185">Reference proteome</keyword>
<dbReference type="Proteomes" id="UP000245207">
    <property type="component" value="Unassembled WGS sequence"/>
</dbReference>
<dbReference type="PANTHER" id="PTHR33116">
    <property type="entry name" value="REVERSE TRANSCRIPTASE ZINC-BINDING DOMAIN-CONTAINING PROTEIN-RELATED-RELATED"/>
    <property type="match status" value="1"/>
</dbReference>
<keyword evidence="2" id="KW-0548">Nucleotidyltransferase</keyword>